<dbReference type="InterPro" id="IPR017937">
    <property type="entry name" value="Thioredoxin_CS"/>
</dbReference>
<feature type="chain" id="PRO_5035267348" description="Thioredoxin domain-containing protein" evidence="5">
    <location>
        <begin position="28"/>
        <end position="766"/>
    </location>
</feature>
<feature type="region of interest" description="Disordered" evidence="4">
    <location>
        <begin position="140"/>
        <end position="174"/>
    </location>
</feature>
<reference evidence="8" key="2">
    <citation type="submission" date="2021-02" db="EMBL/GenBank/DDBJ databases">
        <authorList>
            <person name="Kimball J.A."/>
            <person name="Haas M.W."/>
            <person name="Macchietto M."/>
            <person name="Kono T."/>
            <person name="Duquette J."/>
            <person name="Shao M."/>
        </authorList>
    </citation>
    <scope>NUCLEOTIDE SEQUENCE</scope>
    <source>
        <tissue evidence="8">Fresh leaf tissue</tissue>
    </source>
</reference>
<dbReference type="GO" id="GO:0005774">
    <property type="term" value="C:vacuolar membrane"/>
    <property type="evidence" value="ECO:0007669"/>
    <property type="project" value="TreeGrafter"/>
</dbReference>
<organism evidence="8 9">
    <name type="scientific">Zizania palustris</name>
    <name type="common">Northern wild rice</name>
    <dbReference type="NCBI Taxonomy" id="103762"/>
    <lineage>
        <taxon>Eukaryota</taxon>
        <taxon>Viridiplantae</taxon>
        <taxon>Streptophyta</taxon>
        <taxon>Embryophyta</taxon>
        <taxon>Tracheophyta</taxon>
        <taxon>Spermatophyta</taxon>
        <taxon>Magnoliopsida</taxon>
        <taxon>Liliopsida</taxon>
        <taxon>Poales</taxon>
        <taxon>Poaceae</taxon>
        <taxon>BOP clade</taxon>
        <taxon>Oryzoideae</taxon>
        <taxon>Oryzeae</taxon>
        <taxon>Zizaniinae</taxon>
        <taxon>Zizania</taxon>
    </lineage>
</organism>
<dbReference type="AlphaFoldDB" id="A0A8J5S8N9"/>
<evidence type="ECO:0000256" key="2">
    <source>
        <dbReference type="ARBA" id="ARBA00038006"/>
    </source>
</evidence>
<feature type="compositionally biased region" description="Low complexity" evidence="4">
    <location>
        <begin position="318"/>
        <end position="327"/>
    </location>
</feature>
<feature type="compositionally biased region" description="Low complexity" evidence="4">
    <location>
        <begin position="289"/>
        <end position="298"/>
    </location>
</feature>
<dbReference type="PROSITE" id="PS51774">
    <property type="entry name" value="NAB"/>
    <property type="match status" value="1"/>
</dbReference>
<keyword evidence="1 3" id="KW-0175">Coiled coil</keyword>
<evidence type="ECO:0008006" key="10">
    <source>
        <dbReference type="Google" id="ProtNLM"/>
    </source>
</evidence>
<gene>
    <name evidence="8" type="ORF">GUJ93_ZPchr0005g15593</name>
</gene>
<dbReference type="PANTHER" id="PTHR32258">
    <property type="entry name" value="PROTEIN NETWORKED 4A"/>
    <property type="match status" value="1"/>
</dbReference>
<comment type="caution">
    <text evidence="8">The sequence shown here is derived from an EMBL/GenBank/DDBJ whole genome shotgun (WGS) entry which is preliminary data.</text>
</comment>
<dbReference type="PROSITE" id="PS51257">
    <property type="entry name" value="PROKAR_LIPOPROTEIN"/>
    <property type="match status" value="1"/>
</dbReference>
<feature type="compositionally biased region" description="Low complexity" evidence="4">
    <location>
        <begin position="148"/>
        <end position="157"/>
    </location>
</feature>
<protein>
    <recommendedName>
        <fullName evidence="10">Thioredoxin domain-containing protein</fullName>
    </recommendedName>
</protein>
<dbReference type="PROSITE" id="PS51352">
    <property type="entry name" value="THIOREDOXIN_2"/>
    <property type="match status" value="1"/>
</dbReference>
<feature type="domain" description="Thioredoxin" evidence="6">
    <location>
        <begin position="30"/>
        <end position="154"/>
    </location>
</feature>
<sequence length="766" mass="85696">MGRSDPRGGLLGAVLALLATWLHFTMGCCLSKGRNIDEEKLDFKGGNVHVITSKEDWDQKIEEANKDGKIIVANFSASWCGPCRVIAPAYAEMSKTYPQLMFLTIDVDDLMDFSSSWDIRATPTFFFIKNGKQIDKLVGANKPELKTKPPASTSSSPDRSTILFSASSSPSPEAAGRRDALISVHTHTLVFTFEEILFIVCHISPKNSKWLSESLEEMETQIKETLELIEEGESSAEKAEVLITHVQNFHQMYRALAERYGHVTGELRKNIPSSLQSHVSFGVSESDSEAQSPSSPESDLQDKMSQQKAKSRSDCFDVSIGSGVSSDVSKKGSDGSSSSSESDSELDEVKEKNDKSICYALSQKIIELEDELHGARGKLEALAEKNMSCQCNFGANSEVPENVEKLQVSSVETSNFENDLDEVKSEKEALEAELLVNKNEIDRLKDSMVLAAKQFEVELTRRDAEIDKCKQELAVLSEKYQLDISTLEAEIGKLQGFIEKLEDDLSKMAQEKLFLESRVEEFERAARSLDYSVSELVRLREELKEITKNLEAKIEGVLLEKSILQDRIKELEQVLCDSLQKHSLEKSSLSADLSKLSEANTSLEAKLASMEAELKQVYNEKAAESISSEKQISGLNQDLANVKNKLELLLSEKSLVDNKVTTLLTVITIRDEKMKQMDDHLNQLQLEHAKLMTQADLARKSLSELHAQVCELEEEVQMQKLVISENAEGKREAIRQLCFSLEHYRSGYQELRQLLHGQKRPLVMAT</sequence>
<feature type="signal peptide" evidence="5">
    <location>
        <begin position="1"/>
        <end position="27"/>
    </location>
</feature>
<evidence type="ECO:0000313" key="8">
    <source>
        <dbReference type="EMBL" id="KAG8067303.1"/>
    </source>
</evidence>
<dbReference type="PANTHER" id="PTHR32258:SF11">
    <property type="entry name" value="OS05G0168800 PROTEIN"/>
    <property type="match status" value="1"/>
</dbReference>
<dbReference type="InterPro" id="IPR013766">
    <property type="entry name" value="Thioredoxin_domain"/>
</dbReference>
<dbReference type="Pfam" id="PF00085">
    <property type="entry name" value="Thioredoxin"/>
    <property type="match status" value="1"/>
</dbReference>
<name>A0A8J5S8N9_ZIZPA</name>
<dbReference type="InterPro" id="IPR011684">
    <property type="entry name" value="NAB"/>
</dbReference>
<dbReference type="Pfam" id="PF07765">
    <property type="entry name" value="KIP1"/>
    <property type="match status" value="1"/>
</dbReference>
<feature type="compositionally biased region" description="Low complexity" evidence="4">
    <location>
        <begin position="165"/>
        <end position="174"/>
    </location>
</feature>
<dbReference type="PROSITE" id="PS00194">
    <property type="entry name" value="THIOREDOXIN_1"/>
    <property type="match status" value="1"/>
</dbReference>
<evidence type="ECO:0000259" key="6">
    <source>
        <dbReference type="PROSITE" id="PS51352"/>
    </source>
</evidence>
<evidence type="ECO:0000313" key="9">
    <source>
        <dbReference type="Proteomes" id="UP000729402"/>
    </source>
</evidence>
<evidence type="ECO:0000256" key="4">
    <source>
        <dbReference type="SAM" id="MobiDB-lite"/>
    </source>
</evidence>
<dbReference type="EMBL" id="JAAALK010000284">
    <property type="protein sequence ID" value="KAG8067303.1"/>
    <property type="molecule type" value="Genomic_DNA"/>
</dbReference>
<dbReference type="InterPro" id="IPR051861">
    <property type="entry name" value="NET_actin-binding_domain"/>
</dbReference>
<keyword evidence="5" id="KW-0732">Signal</keyword>
<evidence type="ECO:0000256" key="1">
    <source>
        <dbReference type="ARBA" id="ARBA00023054"/>
    </source>
</evidence>
<comment type="similarity">
    <text evidence="2">Belongs to the NET family.</text>
</comment>
<feature type="coiled-coil region" evidence="3">
    <location>
        <begin position="413"/>
        <end position="447"/>
    </location>
</feature>
<keyword evidence="9" id="KW-1185">Reference proteome</keyword>
<dbReference type="OrthoDB" id="1877257at2759"/>
<feature type="coiled-coil region" evidence="3">
    <location>
        <begin position="484"/>
        <end position="701"/>
    </location>
</feature>
<accession>A0A8J5S8N9</accession>
<proteinExistence type="inferred from homology"/>
<evidence type="ECO:0000256" key="5">
    <source>
        <dbReference type="SAM" id="SignalP"/>
    </source>
</evidence>
<dbReference type="CDD" id="cd02947">
    <property type="entry name" value="TRX_family"/>
    <property type="match status" value="1"/>
</dbReference>
<feature type="region of interest" description="Disordered" evidence="4">
    <location>
        <begin position="278"/>
        <end position="349"/>
    </location>
</feature>
<dbReference type="GO" id="GO:0003779">
    <property type="term" value="F:actin binding"/>
    <property type="evidence" value="ECO:0007669"/>
    <property type="project" value="InterPro"/>
</dbReference>
<reference evidence="8" key="1">
    <citation type="journal article" date="2021" name="bioRxiv">
        <title>Whole Genome Assembly and Annotation of Northern Wild Rice, Zizania palustris L., Supports a Whole Genome Duplication in the Zizania Genus.</title>
        <authorList>
            <person name="Haas M."/>
            <person name="Kono T."/>
            <person name="Macchietto M."/>
            <person name="Millas R."/>
            <person name="McGilp L."/>
            <person name="Shao M."/>
            <person name="Duquette J."/>
            <person name="Hirsch C.N."/>
            <person name="Kimball J."/>
        </authorList>
    </citation>
    <scope>NUCLEOTIDE SEQUENCE</scope>
    <source>
        <tissue evidence="8">Fresh leaf tissue</tissue>
    </source>
</reference>
<evidence type="ECO:0000259" key="7">
    <source>
        <dbReference type="PROSITE" id="PS51774"/>
    </source>
</evidence>
<dbReference type="Proteomes" id="UP000729402">
    <property type="component" value="Unassembled WGS sequence"/>
</dbReference>
<feature type="domain" description="NAB" evidence="7">
    <location>
        <begin position="194"/>
        <end position="267"/>
    </location>
</feature>
<evidence type="ECO:0000256" key="3">
    <source>
        <dbReference type="SAM" id="Coils"/>
    </source>
</evidence>